<comment type="caution">
    <text evidence="4">The sequence shown here is derived from an EMBL/GenBank/DDBJ whole genome shotgun (WGS) entry which is preliminary data.</text>
</comment>
<dbReference type="InterPro" id="IPR036942">
    <property type="entry name" value="Beta-barrel_TonB_sf"/>
</dbReference>
<sequence length="127" mass="13152">MIPFIPVSGIVGTAAPGSGSPTVNAGSVRNKGLEFAIGYSDNISEDFKISVNYNFTTLDNEVLTVNNGTGFIEGGGFGVGQPAPARMEEGFPIGYFYGYQTNGIFQDQAEVDAHPSQIALGANASPG</sequence>
<organism evidence="4">
    <name type="scientific">marine sediment metagenome</name>
    <dbReference type="NCBI Taxonomy" id="412755"/>
    <lineage>
        <taxon>unclassified sequences</taxon>
        <taxon>metagenomes</taxon>
        <taxon>ecological metagenomes</taxon>
    </lineage>
</organism>
<comment type="subcellular location">
    <subcellularLocation>
        <location evidence="1">Cell outer membrane</location>
    </subcellularLocation>
</comment>
<name>A0A0F9EP20_9ZZZZ</name>
<evidence type="ECO:0000256" key="2">
    <source>
        <dbReference type="ARBA" id="ARBA00023136"/>
    </source>
</evidence>
<feature type="non-terminal residue" evidence="4">
    <location>
        <position position="127"/>
    </location>
</feature>
<dbReference type="GO" id="GO:0009279">
    <property type="term" value="C:cell outer membrane"/>
    <property type="evidence" value="ECO:0007669"/>
    <property type="project" value="UniProtKB-SubCell"/>
</dbReference>
<dbReference type="AlphaFoldDB" id="A0A0F9EP20"/>
<dbReference type="SUPFAM" id="SSF56935">
    <property type="entry name" value="Porins"/>
    <property type="match status" value="1"/>
</dbReference>
<evidence type="ECO:0000256" key="3">
    <source>
        <dbReference type="ARBA" id="ARBA00023237"/>
    </source>
</evidence>
<accession>A0A0F9EP20</accession>
<keyword evidence="3" id="KW-0998">Cell outer membrane</keyword>
<keyword evidence="2" id="KW-0472">Membrane</keyword>
<reference evidence="4" key="1">
    <citation type="journal article" date="2015" name="Nature">
        <title>Complex archaea that bridge the gap between prokaryotes and eukaryotes.</title>
        <authorList>
            <person name="Spang A."/>
            <person name="Saw J.H."/>
            <person name="Jorgensen S.L."/>
            <person name="Zaremba-Niedzwiedzka K."/>
            <person name="Martijn J."/>
            <person name="Lind A.E."/>
            <person name="van Eijk R."/>
            <person name="Schleper C."/>
            <person name="Guy L."/>
            <person name="Ettema T.J."/>
        </authorList>
    </citation>
    <scope>NUCLEOTIDE SEQUENCE</scope>
</reference>
<dbReference type="Gene3D" id="2.40.170.20">
    <property type="entry name" value="TonB-dependent receptor, beta-barrel domain"/>
    <property type="match status" value="1"/>
</dbReference>
<proteinExistence type="predicted"/>
<dbReference type="EMBL" id="LAZR01026669">
    <property type="protein sequence ID" value="KKL68006.1"/>
    <property type="molecule type" value="Genomic_DNA"/>
</dbReference>
<gene>
    <name evidence="4" type="ORF">LCGC14_2129350</name>
</gene>
<protein>
    <submittedName>
        <fullName evidence="4">Uncharacterized protein</fullName>
    </submittedName>
</protein>
<evidence type="ECO:0000256" key="1">
    <source>
        <dbReference type="ARBA" id="ARBA00004442"/>
    </source>
</evidence>
<evidence type="ECO:0000313" key="4">
    <source>
        <dbReference type="EMBL" id="KKL68006.1"/>
    </source>
</evidence>